<dbReference type="PANTHER" id="PTHR42693:SF53">
    <property type="entry name" value="ENDO-4-O-SULFATASE"/>
    <property type="match status" value="1"/>
</dbReference>
<dbReference type="Pfam" id="PF00884">
    <property type="entry name" value="Sulfatase"/>
    <property type="match status" value="1"/>
</dbReference>
<dbReference type="EMBL" id="CP036274">
    <property type="protein sequence ID" value="QDU26776.1"/>
    <property type="molecule type" value="Genomic_DNA"/>
</dbReference>
<keyword evidence="3 6" id="KW-0378">Hydrolase</keyword>
<evidence type="ECO:0000256" key="3">
    <source>
        <dbReference type="ARBA" id="ARBA00022801"/>
    </source>
</evidence>
<keyword evidence="4" id="KW-0106">Calcium</keyword>
<dbReference type="PANTHER" id="PTHR42693">
    <property type="entry name" value="ARYLSULFATASE FAMILY MEMBER"/>
    <property type="match status" value="1"/>
</dbReference>
<dbReference type="Gene3D" id="3.30.1120.10">
    <property type="match status" value="1"/>
</dbReference>
<reference evidence="6 7" key="1">
    <citation type="submission" date="2019-02" db="EMBL/GenBank/DDBJ databases">
        <title>Deep-cultivation of Planctomycetes and their phenomic and genomic characterization uncovers novel biology.</title>
        <authorList>
            <person name="Wiegand S."/>
            <person name="Jogler M."/>
            <person name="Boedeker C."/>
            <person name="Pinto D."/>
            <person name="Vollmers J."/>
            <person name="Rivas-Marin E."/>
            <person name="Kohn T."/>
            <person name="Peeters S.H."/>
            <person name="Heuer A."/>
            <person name="Rast P."/>
            <person name="Oberbeckmann S."/>
            <person name="Bunk B."/>
            <person name="Jeske O."/>
            <person name="Meyerdierks A."/>
            <person name="Storesund J.E."/>
            <person name="Kallscheuer N."/>
            <person name="Luecker S."/>
            <person name="Lage O.M."/>
            <person name="Pohl T."/>
            <person name="Merkel B.J."/>
            <person name="Hornburger P."/>
            <person name="Mueller R.-W."/>
            <person name="Bruemmer F."/>
            <person name="Labrenz M."/>
            <person name="Spormann A.M."/>
            <person name="Op den Camp H."/>
            <person name="Overmann J."/>
            <person name="Amann R."/>
            <person name="Jetten M.S.M."/>
            <person name="Mascher T."/>
            <person name="Medema M.H."/>
            <person name="Devos D.P."/>
            <person name="Kaster A.-K."/>
            <person name="Ovreas L."/>
            <person name="Rohde M."/>
            <person name="Galperin M.Y."/>
            <person name="Jogler C."/>
        </authorList>
    </citation>
    <scope>NUCLEOTIDE SEQUENCE [LARGE SCALE GENOMIC DNA]</scope>
    <source>
        <strain evidence="6 7">ETA_A8</strain>
    </source>
</reference>
<dbReference type="OrthoDB" id="9783154at2"/>
<evidence type="ECO:0000313" key="6">
    <source>
        <dbReference type="EMBL" id="QDU26776.1"/>
    </source>
</evidence>
<accession>A0A517Y972</accession>
<dbReference type="InterPro" id="IPR024607">
    <property type="entry name" value="Sulfatase_CS"/>
</dbReference>
<keyword evidence="7" id="KW-1185">Reference proteome</keyword>
<dbReference type="RefSeq" id="WP_145087603.1">
    <property type="nucleotide sequence ID" value="NZ_CP036274.1"/>
</dbReference>
<keyword evidence="2" id="KW-0479">Metal-binding</keyword>
<dbReference type="GO" id="GO:0004065">
    <property type="term" value="F:arylsulfatase activity"/>
    <property type="evidence" value="ECO:0007669"/>
    <property type="project" value="UniProtKB-EC"/>
</dbReference>
<organism evidence="6 7">
    <name type="scientific">Anatilimnocola aggregata</name>
    <dbReference type="NCBI Taxonomy" id="2528021"/>
    <lineage>
        <taxon>Bacteria</taxon>
        <taxon>Pseudomonadati</taxon>
        <taxon>Planctomycetota</taxon>
        <taxon>Planctomycetia</taxon>
        <taxon>Pirellulales</taxon>
        <taxon>Pirellulaceae</taxon>
        <taxon>Anatilimnocola</taxon>
    </lineage>
</organism>
<evidence type="ECO:0000256" key="2">
    <source>
        <dbReference type="ARBA" id="ARBA00022723"/>
    </source>
</evidence>
<dbReference type="PROSITE" id="PS00523">
    <property type="entry name" value="SULFATASE_1"/>
    <property type="match status" value="1"/>
</dbReference>
<gene>
    <name evidence="6" type="primary">atsA_13</name>
    <name evidence="6" type="ORF">ETAA8_18580</name>
</gene>
<evidence type="ECO:0000259" key="5">
    <source>
        <dbReference type="Pfam" id="PF00884"/>
    </source>
</evidence>
<dbReference type="Proteomes" id="UP000315017">
    <property type="component" value="Chromosome"/>
</dbReference>
<sequence length="517" mass="57055">MLHSVFTVRNLALLVAVMLMIAPVSIVNGQEKGQQAKQETPKRRPNIVFLLADDLGYGDLGCFGQEKIKTPRLDQLARDGMRMMHHYSGNAVCAPSRCVLMTGMHPGHAIVRDNKQIKPQSQFPLPGGTVTLPKLLKEAGYATGAFGKWGLGGEATTGEPMKQHIDRFFGYYCQGVAHNYYPTFLWTNDQQLPLDNPAFPARAKLPAGADINDPKTYAQFSGKQFAPDLIADEAVKFIRDHQGEPFFLFFPTTIPHLALQVPEDGLAAYKGAFPEDPPYDGSKSYLPHRTPRAAYAAMVSRLDSHVGRIFDQINELGLDEDTIYVFSSDNGPLDNRFGGTDTDFFQSKRNLRGFKGSLYEGGVRMPTFVRWKGKIEPGTTSYRVTGFEDWLPTLLDLAGLASAIPELIDGISFQPTLEGQVQPARPFLYREFPGYGGQQSVRVGEWKAVRQKLAQGPAAIELYNIRLDESETNDVAAANPDIVAKLDAIMKKEHLPSIDFPIKGLGDPVPATPAKKK</sequence>
<dbReference type="InterPro" id="IPR000917">
    <property type="entry name" value="Sulfatase_N"/>
</dbReference>
<dbReference type="AlphaFoldDB" id="A0A517Y972"/>
<proteinExistence type="inferred from homology"/>
<dbReference type="CDD" id="cd16145">
    <property type="entry name" value="ARS_like"/>
    <property type="match status" value="1"/>
</dbReference>
<evidence type="ECO:0000313" key="7">
    <source>
        <dbReference type="Proteomes" id="UP000315017"/>
    </source>
</evidence>
<comment type="similarity">
    <text evidence="1">Belongs to the sulfatase family.</text>
</comment>
<name>A0A517Y972_9BACT</name>
<feature type="domain" description="Sulfatase N-terminal" evidence="5">
    <location>
        <begin position="45"/>
        <end position="399"/>
    </location>
</feature>
<dbReference type="InterPro" id="IPR050738">
    <property type="entry name" value="Sulfatase"/>
</dbReference>
<dbReference type="KEGG" id="aagg:ETAA8_18580"/>
<protein>
    <submittedName>
        <fullName evidence="6">Arylsulfatase</fullName>
        <ecNumber evidence="6">3.1.6.1</ecNumber>
    </submittedName>
</protein>
<dbReference type="EC" id="3.1.6.1" evidence="6"/>
<dbReference type="SUPFAM" id="SSF53649">
    <property type="entry name" value="Alkaline phosphatase-like"/>
    <property type="match status" value="1"/>
</dbReference>
<dbReference type="InterPro" id="IPR017850">
    <property type="entry name" value="Alkaline_phosphatase_core_sf"/>
</dbReference>
<dbReference type="Gene3D" id="3.40.720.10">
    <property type="entry name" value="Alkaline Phosphatase, subunit A"/>
    <property type="match status" value="1"/>
</dbReference>
<evidence type="ECO:0000256" key="4">
    <source>
        <dbReference type="ARBA" id="ARBA00022837"/>
    </source>
</evidence>
<evidence type="ECO:0000256" key="1">
    <source>
        <dbReference type="ARBA" id="ARBA00008779"/>
    </source>
</evidence>
<dbReference type="GO" id="GO:0046872">
    <property type="term" value="F:metal ion binding"/>
    <property type="evidence" value="ECO:0007669"/>
    <property type="project" value="UniProtKB-KW"/>
</dbReference>